<dbReference type="InterPro" id="IPR027417">
    <property type="entry name" value="P-loop_NTPase"/>
</dbReference>
<dbReference type="PANTHER" id="PTHR42781:SF4">
    <property type="entry name" value="SPERMIDINE_PUTRESCINE IMPORT ATP-BINDING PROTEIN POTA"/>
    <property type="match status" value="1"/>
</dbReference>
<keyword evidence="3" id="KW-0067">ATP-binding</keyword>
<dbReference type="InterPro" id="IPR003439">
    <property type="entry name" value="ABC_transporter-like_ATP-bd"/>
</dbReference>
<dbReference type="InterPro" id="IPR003593">
    <property type="entry name" value="AAA+_ATPase"/>
</dbReference>
<comment type="caution">
    <text evidence="5">The sequence shown here is derived from an EMBL/GenBank/DDBJ whole genome shotgun (WGS) entry which is preliminary data.</text>
</comment>
<keyword evidence="1" id="KW-0813">Transport</keyword>
<dbReference type="PROSITE" id="PS00211">
    <property type="entry name" value="ABC_TRANSPORTER_1"/>
    <property type="match status" value="1"/>
</dbReference>
<sequence>MTTQDPAVFDGLKADQGLEVENIEVRYGKKVAVTNISLGVEPGKITAVIGPSGCGKSTTLKAVAGLNFVSAGKILLGGKDITDLSPDKRNIGLVPQSYAVFPHMSVAKNIGYGLRARKVDSARLEERVQEVLELVQLTEFADRMPDQLSGGQRQRVALGRAIAVDPEILLLDEPLAALDPQLRSDLRRQLANIIEAAGMGTLIVTHDQHEAMALADHVAILKEGVMVQYGTPEELFERPVNTFVADFLTNSTLVDAKVEGDVVELFDGAWQVPVSAMSKQADARDPQVLIRKDSLEVVGAGEPGSVQGTFESVEYAGGKMLTVVNIDGTRIQSETEELVSAGDTAHFAIRPGKAVLIGGGA</sequence>
<evidence type="ECO:0000313" key="6">
    <source>
        <dbReference type="Proteomes" id="UP001243212"/>
    </source>
</evidence>
<keyword evidence="6" id="KW-1185">Reference proteome</keyword>
<accession>A0ABT9NFY2</accession>
<dbReference type="InterPro" id="IPR017871">
    <property type="entry name" value="ABC_transporter-like_CS"/>
</dbReference>
<dbReference type="EMBL" id="JAUSQX010000001">
    <property type="protein sequence ID" value="MDP9805948.1"/>
    <property type="molecule type" value="Genomic_DNA"/>
</dbReference>
<dbReference type="PANTHER" id="PTHR42781">
    <property type="entry name" value="SPERMIDINE/PUTRESCINE IMPORT ATP-BINDING PROTEIN POTA"/>
    <property type="match status" value="1"/>
</dbReference>
<dbReference type="RefSeq" id="WP_307682200.1">
    <property type="nucleotide sequence ID" value="NZ_JAUSQX010000001.1"/>
</dbReference>
<evidence type="ECO:0000259" key="4">
    <source>
        <dbReference type="PROSITE" id="PS50893"/>
    </source>
</evidence>
<reference evidence="5 6" key="1">
    <citation type="submission" date="2023-07" db="EMBL/GenBank/DDBJ databases">
        <title>Sequencing the genomes of 1000 actinobacteria strains.</title>
        <authorList>
            <person name="Klenk H.-P."/>
        </authorList>
    </citation>
    <scope>NUCLEOTIDE SEQUENCE [LARGE SCALE GENOMIC DNA]</scope>
    <source>
        <strain evidence="5 6">DSM 17163</strain>
    </source>
</reference>
<dbReference type="PROSITE" id="PS50893">
    <property type="entry name" value="ABC_TRANSPORTER_2"/>
    <property type="match status" value="1"/>
</dbReference>
<evidence type="ECO:0000256" key="1">
    <source>
        <dbReference type="ARBA" id="ARBA00022448"/>
    </source>
</evidence>
<gene>
    <name evidence="5" type="ORF">J2S70_000530</name>
</gene>
<feature type="domain" description="ABC transporter" evidence="4">
    <location>
        <begin position="18"/>
        <end position="248"/>
    </location>
</feature>
<dbReference type="InterPro" id="IPR050093">
    <property type="entry name" value="ABC_SmlMolc_Importer"/>
</dbReference>
<proteinExistence type="predicted"/>
<evidence type="ECO:0000256" key="2">
    <source>
        <dbReference type="ARBA" id="ARBA00022741"/>
    </source>
</evidence>
<evidence type="ECO:0000313" key="5">
    <source>
        <dbReference type="EMBL" id="MDP9805948.1"/>
    </source>
</evidence>
<dbReference type="SUPFAM" id="SSF52540">
    <property type="entry name" value="P-loop containing nucleoside triphosphate hydrolases"/>
    <property type="match status" value="1"/>
</dbReference>
<dbReference type="SMART" id="SM00382">
    <property type="entry name" value="AAA"/>
    <property type="match status" value="1"/>
</dbReference>
<dbReference type="Gene3D" id="3.40.50.300">
    <property type="entry name" value="P-loop containing nucleotide triphosphate hydrolases"/>
    <property type="match status" value="1"/>
</dbReference>
<dbReference type="SUPFAM" id="SSF50331">
    <property type="entry name" value="MOP-like"/>
    <property type="match status" value="1"/>
</dbReference>
<dbReference type="Proteomes" id="UP001243212">
    <property type="component" value="Unassembled WGS sequence"/>
</dbReference>
<evidence type="ECO:0000256" key="3">
    <source>
        <dbReference type="ARBA" id="ARBA00022840"/>
    </source>
</evidence>
<protein>
    <submittedName>
        <fullName evidence="5">ABC-type Fe3+/spermidine/putrescine transport system ATPase subunit</fullName>
    </submittedName>
</protein>
<dbReference type="InterPro" id="IPR008995">
    <property type="entry name" value="Mo/tungstate-bd_C_term_dom"/>
</dbReference>
<organism evidence="5 6">
    <name type="scientific">Trueperella bonasi</name>
    <dbReference type="NCBI Taxonomy" id="312286"/>
    <lineage>
        <taxon>Bacteria</taxon>
        <taxon>Bacillati</taxon>
        <taxon>Actinomycetota</taxon>
        <taxon>Actinomycetes</taxon>
        <taxon>Actinomycetales</taxon>
        <taxon>Actinomycetaceae</taxon>
        <taxon>Trueperella</taxon>
    </lineage>
</organism>
<dbReference type="Pfam" id="PF00005">
    <property type="entry name" value="ABC_tran"/>
    <property type="match status" value="1"/>
</dbReference>
<keyword evidence="2" id="KW-0547">Nucleotide-binding</keyword>
<name>A0ABT9NFY2_9ACTO</name>